<proteinExistence type="inferred from homology"/>
<evidence type="ECO:0000256" key="4">
    <source>
        <dbReference type="ARBA" id="ARBA00022461"/>
    </source>
</evidence>
<evidence type="ECO:0000256" key="8">
    <source>
        <dbReference type="ARBA" id="ARBA00023065"/>
    </source>
</evidence>
<evidence type="ECO:0008006" key="16">
    <source>
        <dbReference type="Google" id="ProtNLM"/>
    </source>
</evidence>
<dbReference type="Proteomes" id="UP000887013">
    <property type="component" value="Unassembled WGS sequence"/>
</dbReference>
<evidence type="ECO:0000256" key="10">
    <source>
        <dbReference type="ARBA" id="ARBA00023201"/>
    </source>
</evidence>
<evidence type="ECO:0000256" key="11">
    <source>
        <dbReference type="ARBA" id="ARBA00023303"/>
    </source>
</evidence>
<dbReference type="GO" id="GO:0005886">
    <property type="term" value="C:plasma membrane"/>
    <property type="evidence" value="ECO:0007669"/>
    <property type="project" value="TreeGrafter"/>
</dbReference>
<keyword evidence="6 13" id="KW-1133">Transmembrane helix</keyword>
<name>A0A8X6J430_NEPPI</name>
<evidence type="ECO:0000256" key="7">
    <source>
        <dbReference type="ARBA" id="ARBA00023053"/>
    </source>
</evidence>
<evidence type="ECO:0000256" key="5">
    <source>
        <dbReference type="ARBA" id="ARBA00022692"/>
    </source>
</evidence>
<keyword evidence="9 13" id="KW-0472">Membrane</keyword>
<dbReference type="GO" id="GO:0015280">
    <property type="term" value="F:ligand-gated sodium channel activity"/>
    <property type="evidence" value="ECO:0007669"/>
    <property type="project" value="TreeGrafter"/>
</dbReference>
<keyword evidence="15" id="KW-1185">Reference proteome</keyword>
<sequence length="310" mass="36659">MEGWETETFQANCLIFKILYFSEMKDLKNKTSYQRKKPMFQINYSNYQSFSSYLKEVLKTSLITSIPEIAENKSWVKKIIKIIVFILCLIGFTYQTLDFLWMYLEYPTVLNAFITNPYEIEQPAITICNYNRKRRSFICSLEDNDCVFLNPEKFCELYTQYCPNKDPKRAFTGIPDFTDLVDWVYDWEYMYMESHNETMIDKCKLRLGEKTWDCSKKYMRIPVMDKKGEPNCCFTIESLVGQPDAEQELYPNTFTIELDLNIQPEEYVLSHLPVMIQVTIHDRRALVNPFTDGHSLEGGMQYTAYVSMVC</sequence>
<evidence type="ECO:0000313" key="15">
    <source>
        <dbReference type="Proteomes" id="UP000887013"/>
    </source>
</evidence>
<protein>
    <recommendedName>
        <fullName evidence="16">Sodium channel protein Nach</fullName>
    </recommendedName>
</protein>
<keyword evidence="5 12" id="KW-0812">Transmembrane</keyword>
<evidence type="ECO:0000256" key="2">
    <source>
        <dbReference type="ARBA" id="ARBA00007193"/>
    </source>
</evidence>
<comment type="caution">
    <text evidence="14">The sequence shown here is derived from an EMBL/GenBank/DDBJ whole genome shotgun (WGS) entry which is preliminary data.</text>
</comment>
<dbReference type="InterPro" id="IPR001873">
    <property type="entry name" value="ENaC"/>
</dbReference>
<dbReference type="AlphaFoldDB" id="A0A8X6J430"/>
<keyword evidence="7" id="KW-0915">Sodium</keyword>
<evidence type="ECO:0000313" key="14">
    <source>
        <dbReference type="EMBL" id="GFS32895.1"/>
    </source>
</evidence>
<keyword evidence="11 12" id="KW-0407">Ion channel</keyword>
<comment type="subcellular location">
    <subcellularLocation>
        <location evidence="1">Membrane</location>
        <topology evidence="1">Multi-pass membrane protein</topology>
    </subcellularLocation>
</comment>
<organism evidence="14 15">
    <name type="scientific">Nephila pilipes</name>
    <name type="common">Giant wood spider</name>
    <name type="synonym">Nephila maculata</name>
    <dbReference type="NCBI Taxonomy" id="299642"/>
    <lineage>
        <taxon>Eukaryota</taxon>
        <taxon>Metazoa</taxon>
        <taxon>Ecdysozoa</taxon>
        <taxon>Arthropoda</taxon>
        <taxon>Chelicerata</taxon>
        <taxon>Arachnida</taxon>
        <taxon>Araneae</taxon>
        <taxon>Araneomorphae</taxon>
        <taxon>Entelegynae</taxon>
        <taxon>Araneoidea</taxon>
        <taxon>Nephilidae</taxon>
        <taxon>Nephila</taxon>
    </lineage>
</organism>
<keyword evidence="10 12" id="KW-0739">Sodium transport</keyword>
<evidence type="ECO:0000256" key="3">
    <source>
        <dbReference type="ARBA" id="ARBA00022448"/>
    </source>
</evidence>
<dbReference type="OrthoDB" id="6425182at2759"/>
<reference evidence="14" key="1">
    <citation type="submission" date="2020-08" db="EMBL/GenBank/DDBJ databases">
        <title>Multicomponent nature underlies the extraordinary mechanical properties of spider dragline silk.</title>
        <authorList>
            <person name="Kono N."/>
            <person name="Nakamura H."/>
            <person name="Mori M."/>
            <person name="Yoshida Y."/>
            <person name="Ohtoshi R."/>
            <person name="Malay A.D."/>
            <person name="Moran D.A.P."/>
            <person name="Tomita M."/>
            <person name="Numata K."/>
            <person name="Arakawa K."/>
        </authorList>
    </citation>
    <scope>NUCLEOTIDE SEQUENCE</scope>
</reference>
<keyword evidence="4 12" id="KW-0894">Sodium channel</keyword>
<dbReference type="PANTHER" id="PTHR11690:SF248">
    <property type="entry name" value="PICKPOCKET 17, ISOFORM A"/>
    <property type="match status" value="1"/>
</dbReference>
<dbReference type="Pfam" id="PF00858">
    <property type="entry name" value="ASC"/>
    <property type="match status" value="1"/>
</dbReference>
<evidence type="ECO:0000256" key="9">
    <source>
        <dbReference type="ARBA" id="ARBA00023136"/>
    </source>
</evidence>
<gene>
    <name evidence="14" type="primary">AVEN_249667_1</name>
    <name evidence="14" type="ORF">NPIL_95831</name>
</gene>
<keyword evidence="8 12" id="KW-0406">Ion transport</keyword>
<evidence type="ECO:0000256" key="12">
    <source>
        <dbReference type="RuleBase" id="RU000679"/>
    </source>
</evidence>
<keyword evidence="3 12" id="KW-0813">Transport</keyword>
<accession>A0A8X6J430</accession>
<dbReference type="PANTHER" id="PTHR11690">
    <property type="entry name" value="AMILORIDE-SENSITIVE SODIUM CHANNEL-RELATED"/>
    <property type="match status" value="1"/>
</dbReference>
<evidence type="ECO:0000256" key="6">
    <source>
        <dbReference type="ARBA" id="ARBA00022989"/>
    </source>
</evidence>
<evidence type="ECO:0000256" key="1">
    <source>
        <dbReference type="ARBA" id="ARBA00004141"/>
    </source>
</evidence>
<comment type="similarity">
    <text evidence="2 12">Belongs to the amiloride-sensitive sodium channel (TC 1.A.6) family.</text>
</comment>
<feature type="transmembrane region" description="Helical" evidence="13">
    <location>
        <begin position="82"/>
        <end position="104"/>
    </location>
</feature>
<evidence type="ECO:0000256" key="13">
    <source>
        <dbReference type="SAM" id="Phobius"/>
    </source>
</evidence>
<dbReference type="EMBL" id="BMAW01042164">
    <property type="protein sequence ID" value="GFS32895.1"/>
    <property type="molecule type" value="Genomic_DNA"/>
</dbReference>